<dbReference type="EMBL" id="UYWW01006016">
    <property type="protein sequence ID" value="VDM14501.1"/>
    <property type="molecule type" value="Genomic_DNA"/>
</dbReference>
<evidence type="ECO:0000313" key="1">
    <source>
        <dbReference type="EMBL" id="VDM14501.1"/>
    </source>
</evidence>
<sequence length="52" mass="6113">MIHQCLKKYVVVCPSPYGVWITTAHSQMLQLLKDDKYILILDLGKEQYNKFV</sequence>
<protein>
    <submittedName>
        <fullName evidence="1">Uncharacterized protein</fullName>
    </submittedName>
</protein>
<organism evidence="1 2">
    <name type="scientific">Wuchereria bancrofti</name>
    <dbReference type="NCBI Taxonomy" id="6293"/>
    <lineage>
        <taxon>Eukaryota</taxon>
        <taxon>Metazoa</taxon>
        <taxon>Ecdysozoa</taxon>
        <taxon>Nematoda</taxon>
        <taxon>Chromadorea</taxon>
        <taxon>Rhabditida</taxon>
        <taxon>Spirurina</taxon>
        <taxon>Spiruromorpha</taxon>
        <taxon>Filarioidea</taxon>
        <taxon>Onchocercidae</taxon>
        <taxon>Wuchereria</taxon>
    </lineage>
</organism>
<gene>
    <name evidence="1" type="ORF">WBA_LOCUS7887</name>
</gene>
<proteinExistence type="predicted"/>
<accession>A0A3P7DWL6</accession>
<dbReference type="Proteomes" id="UP000270924">
    <property type="component" value="Unassembled WGS sequence"/>
</dbReference>
<keyword evidence="2" id="KW-1185">Reference proteome</keyword>
<evidence type="ECO:0000313" key="2">
    <source>
        <dbReference type="Proteomes" id="UP000270924"/>
    </source>
</evidence>
<name>A0A3P7DWL6_WUCBA</name>
<dbReference type="InParanoid" id="A0A3P7DWL6"/>
<reference evidence="1 2" key="1">
    <citation type="submission" date="2018-11" db="EMBL/GenBank/DDBJ databases">
        <authorList>
            <consortium name="Pathogen Informatics"/>
        </authorList>
    </citation>
    <scope>NUCLEOTIDE SEQUENCE [LARGE SCALE GENOMIC DNA]</scope>
</reference>
<dbReference type="AlphaFoldDB" id="A0A3P7DWL6"/>